<dbReference type="InterPro" id="IPR013078">
    <property type="entry name" value="His_Pase_superF_clade-1"/>
</dbReference>
<protein>
    <submittedName>
        <fullName evidence="5">Phosphatase</fullName>
    </submittedName>
</protein>
<dbReference type="Pfam" id="PF00300">
    <property type="entry name" value="His_Phos_1"/>
    <property type="match status" value="1"/>
</dbReference>
<evidence type="ECO:0000256" key="1">
    <source>
        <dbReference type="ARBA" id="ARBA00023152"/>
    </source>
</evidence>
<feature type="binding site" evidence="4">
    <location>
        <position position="59"/>
    </location>
    <ligand>
        <name>substrate</name>
    </ligand>
</feature>
<dbReference type="GO" id="GO:0016791">
    <property type="term" value="F:phosphatase activity"/>
    <property type="evidence" value="ECO:0007669"/>
    <property type="project" value="TreeGrafter"/>
</dbReference>
<keyword evidence="2" id="KW-0413">Isomerase</keyword>
<evidence type="ECO:0000313" key="6">
    <source>
        <dbReference type="Proteomes" id="UP000600247"/>
    </source>
</evidence>
<gene>
    <name evidence="5" type="ORF">GCM10010918_56230</name>
</gene>
<evidence type="ECO:0000256" key="4">
    <source>
        <dbReference type="PIRSR" id="PIRSR613078-2"/>
    </source>
</evidence>
<dbReference type="InterPro" id="IPR050275">
    <property type="entry name" value="PGM_Phosphatase"/>
</dbReference>
<keyword evidence="6" id="KW-1185">Reference proteome</keyword>
<dbReference type="GO" id="GO:0005737">
    <property type="term" value="C:cytoplasm"/>
    <property type="evidence" value="ECO:0007669"/>
    <property type="project" value="TreeGrafter"/>
</dbReference>
<dbReference type="SUPFAM" id="SSF53254">
    <property type="entry name" value="Phosphoglycerate mutase-like"/>
    <property type="match status" value="1"/>
</dbReference>
<dbReference type="CDD" id="cd07067">
    <property type="entry name" value="HP_PGM_like"/>
    <property type="match status" value="1"/>
</dbReference>
<dbReference type="Proteomes" id="UP000600247">
    <property type="component" value="Unassembled WGS sequence"/>
</dbReference>
<feature type="active site" description="Proton donor/acceptor" evidence="3">
    <location>
        <position position="83"/>
    </location>
</feature>
<comment type="caution">
    <text evidence="5">The sequence shown here is derived from an EMBL/GenBank/DDBJ whole genome shotgun (WGS) entry which is preliminary data.</text>
</comment>
<dbReference type="RefSeq" id="WP_188893004.1">
    <property type="nucleotide sequence ID" value="NZ_BMHY01000023.1"/>
</dbReference>
<reference evidence="5 6" key="1">
    <citation type="journal article" date="2014" name="Int. J. Syst. Evol. Microbiol.">
        <title>Complete genome sequence of Corynebacterium casei LMG S-19264T (=DSM 44701T), isolated from a smear-ripened cheese.</title>
        <authorList>
            <consortium name="US DOE Joint Genome Institute (JGI-PGF)"/>
            <person name="Walter F."/>
            <person name="Albersmeier A."/>
            <person name="Kalinowski J."/>
            <person name="Ruckert C."/>
        </authorList>
    </citation>
    <scope>NUCLEOTIDE SEQUENCE [LARGE SCALE GENOMIC DNA]</scope>
    <source>
        <strain evidence="5 6">CGMCC 1.15286</strain>
    </source>
</reference>
<name>A0A917HUV2_9BACL</name>
<feature type="active site" description="Tele-phosphohistidine intermediate" evidence="3">
    <location>
        <position position="10"/>
    </location>
</feature>
<dbReference type="PIRSF" id="PIRSF000709">
    <property type="entry name" value="6PFK_2-Ptase"/>
    <property type="match status" value="1"/>
</dbReference>
<dbReference type="PANTHER" id="PTHR48100:SF1">
    <property type="entry name" value="HISTIDINE PHOSPHATASE FAMILY PROTEIN-RELATED"/>
    <property type="match status" value="1"/>
</dbReference>
<evidence type="ECO:0000256" key="2">
    <source>
        <dbReference type="ARBA" id="ARBA00023235"/>
    </source>
</evidence>
<dbReference type="InterPro" id="IPR029033">
    <property type="entry name" value="His_PPase_superfam"/>
</dbReference>
<keyword evidence="1" id="KW-0324">Glycolysis</keyword>
<dbReference type="PROSITE" id="PS00175">
    <property type="entry name" value="PG_MUTASE"/>
    <property type="match status" value="1"/>
</dbReference>
<organism evidence="5 6">
    <name type="scientific">Paenibacillus radicis</name>
    <name type="common">ex Gao et al. 2016</name>
    <dbReference type="NCBI Taxonomy" id="1737354"/>
    <lineage>
        <taxon>Bacteria</taxon>
        <taxon>Bacillati</taxon>
        <taxon>Bacillota</taxon>
        <taxon>Bacilli</taxon>
        <taxon>Bacillales</taxon>
        <taxon>Paenibacillaceae</taxon>
        <taxon>Paenibacillus</taxon>
    </lineage>
</organism>
<accession>A0A917HUV2</accession>
<evidence type="ECO:0000313" key="5">
    <source>
        <dbReference type="EMBL" id="GGG90121.1"/>
    </source>
</evidence>
<dbReference type="PANTHER" id="PTHR48100">
    <property type="entry name" value="BROAD-SPECIFICITY PHOSPHATASE YOR283W-RELATED"/>
    <property type="match status" value="1"/>
</dbReference>
<dbReference type="SMART" id="SM00855">
    <property type="entry name" value="PGAM"/>
    <property type="match status" value="1"/>
</dbReference>
<sequence length="203" mass="23417">MDTKLYLARHGETEWNVVHRMQGFKDSPLTELGKQQAEWLRSAMDAVPIDVIYASSSPRALQTAQLVRGDRDIPLETTEAFIEMGFGIWEGRLQSEVQTEYPEQWDHFWNNPDKFGIENSETYAQMQARVIHKLQDILENHAGQSILIVTHTVIIKMLMVYFEGKEMTQLWSPPEIHPTSLSRIDITDNVPKVVLHGDISHYQ</sequence>
<dbReference type="EMBL" id="BMHY01000023">
    <property type="protein sequence ID" value="GGG90121.1"/>
    <property type="molecule type" value="Genomic_DNA"/>
</dbReference>
<dbReference type="Gene3D" id="3.40.50.1240">
    <property type="entry name" value="Phosphoglycerate mutase-like"/>
    <property type="match status" value="1"/>
</dbReference>
<dbReference type="InterPro" id="IPR001345">
    <property type="entry name" value="PG/BPGM_mutase_AS"/>
</dbReference>
<feature type="binding site" evidence="4">
    <location>
        <begin position="9"/>
        <end position="16"/>
    </location>
    <ligand>
        <name>substrate</name>
    </ligand>
</feature>
<evidence type="ECO:0000256" key="3">
    <source>
        <dbReference type="PIRSR" id="PIRSR613078-1"/>
    </source>
</evidence>
<dbReference type="AlphaFoldDB" id="A0A917HUV2"/>
<proteinExistence type="predicted"/>